<evidence type="ECO:0000256" key="1">
    <source>
        <dbReference type="ARBA" id="ARBA00010574"/>
    </source>
</evidence>
<gene>
    <name evidence="2" type="ORF">ATC1_131540</name>
</gene>
<dbReference type="SUPFAM" id="SSF81301">
    <property type="entry name" value="Nucleotidyltransferase"/>
    <property type="match status" value="1"/>
</dbReference>
<organism evidence="2">
    <name type="scientific">Flexilinea flocculi</name>
    <dbReference type="NCBI Taxonomy" id="1678840"/>
    <lineage>
        <taxon>Bacteria</taxon>
        <taxon>Bacillati</taxon>
        <taxon>Chloroflexota</taxon>
        <taxon>Anaerolineae</taxon>
        <taxon>Anaerolineales</taxon>
        <taxon>Anaerolineaceae</taxon>
        <taxon>Flexilinea</taxon>
    </lineage>
</organism>
<dbReference type="InterPro" id="IPR004394">
    <property type="entry name" value="Iojap/RsfS/C7orf30"/>
</dbReference>
<dbReference type="EMBL" id="DF968181">
    <property type="protein sequence ID" value="GAP41548.1"/>
    <property type="molecule type" value="Genomic_DNA"/>
</dbReference>
<dbReference type="PATRIC" id="fig|1678840.3.peg.3024"/>
<evidence type="ECO:0000313" key="2">
    <source>
        <dbReference type="EMBL" id="GAP41548.1"/>
    </source>
</evidence>
<protein>
    <submittedName>
        <fullName evidence="2">Ribosome silencing factor RsfS/YbeB/iojap</fullName>
    </submittedName>
</protein>
<dbReference type="PANTHER" id="PTHR21043">
    <property type="entry name" value="IOJAP SUPERFAMILY ORTHOLOG"/>
    <property type="match status" value="1"/>
</dbReference>
<dbReference type="Proteomes" id="UP000053370">
    <property type="component" value="Unassembled WGS sequence"/>
</dbReference>
<evidence type="ECO:0000313" key="3">
    <source>
        <dbReference type="Proteomes" id="UP000053370"/>
    </source>
</evidence>
<dbReference type="STRING" id="1678840.ATC1_131540"/>
<name>A0A0S7BME9_9CHLR</name>
<proteinExistence type="inferred from homology"/>
<reference evidence="2" key="1">
    <citation type="journal article" date="2015" name="Genome Announc.">
        <title>Draft Genome Sequence of Anaerolineae Strain TC1, a Novel Isolate from a Methanogenic Wastewater Treatment System.</title>
        <authorList>
            <person name="Matsuura N."/>
            <person name="Tourlousse D.M."/>
            <person name="Sun L."/>
            <person name="Toyonaga M."/>
            <person name="Kuroda K."/>
            <person name="Ohashi A."/>
            <person name="Cruz R."/>
            <person name="Yamaguchi T."/>
            <person name="Sekiguchi Y."/>
        </authorList>
    </citation>
    <scope>NUCLEOTIDE SEQUENCE [LARGE SCALE GENOMIC DNA]</scope>
    <source>
        <strain evidence="2">TC1</strain>
    </source>
</reference>
<comment type="similarity">
    <text evidence="1">Belongs to the Iojap/RsfS family.</text>
</comment>
<sequence>MDVSQQVSFTDYFVICSGTSSRMLQSLSEAVSEKIREEYHQHCSIQGADSAGWVLLDFGDIVVHIFSPDRRDYYQLEDLWKEAKTLIKVH</sequence>
<dbReference type="PANTHER" id="PTHR21043:SF0">
    <property type="entry name" value="MITOCHONDRIAL ASSEMBLY OF RIBOSOMAL LARGE SUBUNIT PROTEIN 1"/>
    <property type="match status" value="1"/>
</dbReference>
<dbReference type="GO" id="GO:0090071">
    <property type="term" value="P:negative regulation of ribosome biogenesis"/>
    <property type="evidence" value="ECO:0007669"/>
    <property type="project" value="TreeGrafter"/>
</dbReference>
<dbReference type="AlphaFoldDB" id="A0A0S7BME9"/>
<dbReference type="InterPro" id="IPR043519">
    <property type="entry name" value="NT_sf"/>
</dbReference>
<dbReference type="GO" id="GO:0043023">
    <property type="term" value="F:ribosomal large subunit binding"/>
    <property type="evidence" value="ECO:0007669"/>
    <property type="project" value="TreeGrafter"/>
</dbReference>
<dbReference type="GO" id="GO:0017148">
    <property type="term" value="P:negative regulation of translation"/>
    <property type="evidence" value="ECO:0007669"/>
    <property type="project" value="TreeGrafter"/>
</dbReference>
<dbReference type="Gene3D" id="3.30.460.10">
    <property type="entry name" value="Beta Polymerase, domain 2"/>
    <property type="match status" value="1"/>
</dbReference>
<accession>A0A0S7BME9</accession>
<keyword evidence="3" id="KW-1185">Reference proteome</keyword>
<dbReference type="NCBIfam" id="TIGR00090">
    <property type="entry name" value="rsfS_iojap_ybeB"/>
    <property type="match status" value="1"/>
</dbReference>
<dbReference type="Pfam" id="PF02410">
    <property type="entry name" value="RsfS"/>
    <property type="match status" value="1"/>
</dbReference>